<protein>
    <submittedName>
        <fullName evidence="2">VCBS repeat-containing protein</fullName>
    </submittedName>
</protein>
<dbReference type="InterPro" id="IPR013517">
    <property type="entry name" value="FG-GAP"/>
</dbReference>
<dbReference type="RefSeq" id="WP_272090675.1">
    <property type="nucleotide sequence ID" value="NZ_JAQNDL010000003.1"/>
</dbReference>
<comment type="caution">
    <text evidence="2">The sequence shown here is derived from an EMBL/GenBank/DDBJ whole genome shotgun (WGS) entry which is preliminary data.</text>
</comment>
<organism evidence="2 3">
    <name type="scientific">Nannocystis bainbridge</name>
    <dbReference type="NCBI Taxonomy" id="2995303"/>
    <lineage>
        <taxon>Bacteria</taxon>
        <taxon>Pseudomonadati</taxon>
        <taxon>Myxococcota</taxon>
        <taxon>Polyangia</taxon>
        <taxon>Nannocystales</taxon>
        <taxon>Nannocystaceae</taxon>
        <taxon>Nannocystis</taxon>
    </lineage>
</organism>
<dbReference type="Gene3D" id="2.130.10.130">
    <property type="entry name" value="Integrin alpha, N-terminal"/>
    <property type="match status" value="1"/>
</dbReference>
<sequence>MLRRAGLFAPLAIVACVAEGPADSTGDGTAGSSGSSGDAGSATTVGECASEIAIAWCAEGPDIELCYGDAWQAEIADPVNWLAVGDIDGDGVSDAVAFNHTPPRINLFLGSKCGTPRALPTIALVDYVDVDVNDGVLLATVVDLDRDGRADVVGAFHGEPSSLVVFAGTDSGLDFRQRVDFAMGVTALRTGDVDGDGALDLVYPAMSFPRRAVVHFGSSGGMLGPPQSLQVLPYESADFEEDILIKYFEVFDFDEDGLADLNLGFRAEDLGEVRYGGQIMFGGGDGYFGEVRAYDILHGFSNRSLSGNGDFDGDGHRDLIVPGAVYLGDGGGGFKGTQPFHFGYEFEATPVVDDLDGDGLDDVMLYDRWHLGTADGLGPAIAVPAGELRGSGDFNGDGLPDLIEIVPIEDWSSNSLVIRFGAPS</sequence>
<dbReference type="InterPro" id="IPR028994">
    <property type="entry name" value="Integrin_alpha_N"/>
</dbReference>
<dbReference type="PANTHER" id="PTHR46580">
    <property type="entry name" value="SENSOR KINASE-RELATED"/>
    <property type="match status" value="1"/>
</dbReference>
<dbReference type="Pfam" id="PF13517">
    <property type="entry name" value="FG-GAP_3"/>
    <property type="match status" value="2"/>
</dbReference>
<evidence type="ECO:0000313" key="3">
    <source>
        <dbReference type="Proteomes" id="UP001221686"/>
    </source>
</evidence>
<proteinExistence type="predicted"/>
<evidence type="ECO:0000313" key="2">
    <source>
        <dbReference type="EMBL" id="MDC0722173.1"/>
    </source>
</evidence>
<name>A0ABT5E9Q8_9BACT</name>
<keyword evidence="1" id="KW-0732">Signal</keyword>
<dbReference type="PROSITE" id="PS51257">
    <property type="entry name" value="PROKAR_LIPOPROTEIN"/>
    <property type="match status" value="1"/>
</dbReference>
<accession>A0ABT5E9Q8</accession>
<gene>
    <name evidence="2" type="ORF">POL25_35050</name>
</gene>
<dbReference type="SUPFAM" id="SSF69318">
    <property type="entry name" value="Integrin alpha N-terminal domain"/>
    <property type="match status" value="1"/>
</dbReference>
<dbReference type="Proteomes" id="UP001221686">
    <property type="component" value="Unassembled WGS sequence"/>
</dbReference>
<dbReference type="EMBL" id="JAQNDL010000003">
    <property type="protein sequence ID" value="MDC0722173.1"/>
    <property type="molecule type" value="Genomic_DNA"/>
</dbReference>
<keyword evidence="3" id="KW-1185">Reference proteome</keyword>
<evidence type="ECO:0000256" key="1">
    <source>
        <dbReference type="ARBA" id="ARBA00022729"/>
    </source>
</evidence>
<reference evidence="2 3" key="1">
    <citation type="submission" date="2022-11" db="EMBL/GenBank/DDBJ databases">
        <title>Minimal conservation of predation-associated metabolite biosynthetic gene clusters underscores biosynthetic potential of Myxococcota including descriptions for ten novel species: Archangium lansinium sp. nov., Myxococcus landrumus sp. nov., Nannocystis bai.</title>
        <authorList>
            <person name="Ahearne A."/>
            <person name="Stevens C."/>
            <person name="Dowd S."/>
        </authorList>
    </citation>
    <scope>NUCLEOTIDE SEQUENCE [LARGE SCALE GENOMIC DNA]</scope>
    <source>
        <strain evidence="2 3">BB15-2</strain>
    </source>
</reference>